<name>A0A560HKP6_9PROT</name>
<dbReference type="AlphaFoldDB" id="A0A560HKP6"/>
<dbReference type="InterPro" id="IPR004843">
    <property type="entry name" value="Calcineurin-like_PHP"/>
</dbReference>
<dbReference type="SUPFAM" id="SSF56300">
    <property type="entry name" value="Metallo-dependent phosphatases"/>
    <property type="match status" value="1"/>
</dbReference>
<gene>
    <name evidence="4" type="ORF">FBZ90_101404</name>
</gene>
<evidence type="ECO:0000313" key="4">
    <source>
        <dbReference type="EMBL" id="TWB46069.1"/>
    </source>
</evidence>
<dbReference type="GO" id="GO:0003993">
    <property type="term" value="F:acid phosphatase activity"/>
    <property type="evidence" value="ECO:0007669"/>
    <property type="project" value="InterPro"/>
</dbReference>
<evidence type="ECO:0000259" key="2">
    <source>
        <dbReference type="Pfam" id="PF00149"/>
    </source>
</evidence>
<dbReference type="InterPro" id="IPR025733">
    <property type="entry name" value="PAPs_C"/>
</dbReference>
<protein>
    <submittedName>
        <fullName evidence="4">Calcineurin-like phosphoesterase family protein</fullName>
    </submittedName>
</protein>
<evidence type="ECO:0000313" key="5">
    <source>
        <dbReference type="Proteomes" id="UP000315751"/>
    </source>
</evidence>
<organism evidence="4 5">
    <name type="scientific">Nitrospirillum amazonense</name>
    <dbReference type="NCBI Taxonomy" id="28077"/>
    <lineage>
        <taxon>Bacteria</taxon>
        <taxon>Pseudomonadati</taxon>
        <taxon>Pseudomonadota</taxon>
        <taxon>Alphaproteobacteria</taxon>
        <taxon>Rhodospirillales</taxon>
        <taxon>Azospirillaceae</taxon>
        <taxon>Nitrospirillum</taxon>
    </lineage>
</organism>
<evidence type="ECO:0000256" key="1">
    <source>
        <dbReference type="ARBA" id="ARBA00022729"/>
    </source>
</evidence>
<dbReference type="EMBL" id="VITR01000001">
    <property type="protein sequence ID" value="TWB46069.1"/>
    <property type="molecule type" value="Genomic_DNA"/>
</dbReference>
<dbReference type="InterPro" id="IPR029052">
    <property type="entry name" value="Metallo-depent_PP-like"/>
</dbReference>
<dbReference type="PANTHER" id="PTHR22953:SF153">
    <property type="entry name" value="PURPLE ACID PHOSPHATASE"/>
    <property type="match status" value="1"/>
</dbReference>
<dbReference type="Gene3D" id="3.60.21.10">
    <property type="match status" value="1"/>
</dbReference>
<reference evidence="4 5" key="1">
    <citation type="submission" date="2019-06" db="EMBL/GenBank/DDBJ databases">
        <title>Genomic Encyclopedia of Type Strains, Phase IV (KMG-V): Genome sequencing to study the core and pangenomes of soil and plant-associated prokaryotes.</title>
        <authorList>
            <person name="Whitman W."/>
        </authorList>
    </citation>
    <scope>NUCLEOTIDE SEQUENCE [LARGE SCALE GENOMIC DNA]</scope>
    <source>
        <strain evidence="4 5">BR 11622</strain>
    </source>
</reference>
<dbReference type="Proteomes" id="UP000315751">
    <property type="component" value="Unassembled WGS sequence"/>
</dbReference>
<evidence type="ECO:0000259" key="3">
    <source>
        <dbReference type="Pfam" id="PF14008"/>
    </source>
</evidence>
<dbReference type="Pfam" id="PF00149">
    <property type="entry name" value="Metallophos"/>
    <property type="match status" value="1"/>
</dbReference>
<proteinExistence type="predicted"/>
<keyword evidence="5" id="KW-1185">Reference proteome</keyword>
<feature type="domain" description="Purple acid phosphatase C-terminal" evidence="3">
    <location>
        <begin position="201"/>
        <end position="261"/>
    </location>
</feature>
<comment type="caution">
    <text evidence="4">The sequence shown here is derived from an EMBL/GenBank/DDBJ whole genome shotgun (WGS) entry which is preliminary data.</text>
</comment>
<dbReference type="InterPro" id="IPR039331">
    <property type="entry name" value="PAPs-like"/>
</dbReference>
<accession>A0A560HKP6</accession>
<feature type="domain" description="Calcineurin-like phosphoesterase" evidence="2">
    <location>
        <begin position="65"/>
        <end position="188"/>
    </location>
</feature>
<keyword evidence="1" id="KW-0732">Signal</keyword>
<dbReference type="PANTHER" id="PTHR22953">
    <property type="entry name" value="ACID PHOSPHATASE RELATED"/>
    <property type="match status" value="1"/>
</dbReference>
<sequence>MNFYPVIGDHDWWKQLQRGLSVNTVTGSIETVYAMSPPNSAGEPTDNYQSYFSGLGLPVGAPGDGSNGESACIRYYDRVLAGGLIHLFVLSNDPNEVALGTLETAAFQPGAAELNLSSPQITWFRKALSNSTATWNIVAMHEPPYTNSDYHHGGDGHAPTQYFQLVDLVAASVGVTVDLVLAGHVHSYERLQGVDTSGGLTTYIVNGAGGAPESFAKFLLQTNPDMQPPAVSPVQVSGYYGYQLATATSSTLTLQFYGSQDPANCLGATPPSPWTLFDSVMIVKPDTTLTVSEINAGSCIGLVAQGTTTIQTAGTASTLSLNLFGPGRVIVSGGGTLSFKNPVAPSPSPTKGASAEPYAFYPILPSLYTGTIAAGSGTTIDFYGETIGADS</sequence>
<dbReference type="Pfam" id="PF14008">
    <property type="entry name" value="Metallophos_C"/>
    <property type="match status" value="1"/>
</dbReference>